<dbReference type="SUPFAM" id="SSF52777">
    <property type="entry name" value="CoA-dependent acyltransferases"/>
    <property type="match status" value="2"/>
</dbReference>
<proteinExistence type="predicted"/>
<dbReference type="AlphaFoldDB" id="A0A940PE10"/>
<dbReference type="InterPro" id="IPR052058">
    <property type="entry name" value="Alcohol_O-acetyltransferase"/>
</dbReference>
<dbReference type="PANTHER" id="PTHR28037">
    <property type="entry name" value="ALCOHOL O-ACETYLTRANSFERASE 1-RELATED"/>
    <property type="match status" value="1"/>
</dbReference>
<dbReference type="EMBL" id="JAEEGA010000014">
    <property type="protein sequence ID" value="MBP1043179.1"/>
    <property type="molecule type" value="Genomic_DNA"/>
</dbReference>
<sequence>MWLKLDNAGKLFPAVSSQQNTSVFRIAALLRQKVDPLVLQATLSRVIQRFPMFQLRLRKGLFWRYFEPISEPLLIEEEKATPCSKLSQQPHGYLMRVTYYQKRIALEMHHSLTDGLGAMEFFKSLLYYYLVAQGHSLPFRGEVKGLEEAASGEESQDSYHHYRSNHPAKDVKAEKAYHLKGTPYQFAETSVYHGVLKVDQLRQIAKNHQVSLTTYLLAVLIYSLYHSGQSGKKPIVMAVPVNLRTAFPSQTLRNFFTVINVSLLVTSEMPLAEIIREVQRQLKEQLKGCQLQQLIDGNTQLETRWWSRFTPLWLKDRVIKLGFDHLGENRKTMTLSNLGKIELPSEMASHIEQFEVLPYPTVKSPLNCGIISFGNQLTVSFIKSIEEDEVIRYFYRYLSQIIGLEVVIYGNER</sequence>
<evidence type="ECO:0008006" key="3">
    <source>
        <dbReference type="Google" id="ProtNLM"/>
    </source>
</evidence>
<dbReference type="RefSeq" id="WP_209530985.1">
    <property type="nucleotide sequence ID" value="NZ_JAEEGA010000014.1"/>
</dbReference>
<accession>A0A940PE10</accession>
<comment type="caution">
    <text evidence="1">The sequence shown here is derived from an EMBL/GenBank/DDBJ whole genome shotgun (WGS) entry which is preliminary data.</text>
</comment>
<dbReference type="Gene3D" id="3.30.559.30">
    <property type="entry name" value="Nonribosomal peptide synthetase, condensation domain"/>
    <property type="match status" value="1"/>
</dbReference>
<dbReference type="InterPro" id="IPR023213">
    <property type="entry name" value="CAT-like_dom_sf"/>
</dbReference>
<dbReference type="Gene3D" id="3.30.559.10">
    <property type="entry name" value="Chloramphenicol acetyltransferase-like domain"/>
    <property type="match status" value="1"/>
</dbReference>
<protein>
    <recommendedName>
        <fullName evidence="3">Alcohol acetyltransferase</fullName>
    </recommendedName>
</protein>
<reference evidence="1" key="1">
    <citation type="submission" date="2020-12" db="EMBL/GenBank/DDBJ databases">
        <title>Vagococcus allomyrinae sp. nov. and Enterococcus lavae sp. nov., isolated from the larvae of Allomyrina dichotoma.</title>
        <authorList>
            <person name="Lee S.D."/>
        </authorList>
    </citation>
    <scope>NUCLEOTIDE SEQUENCE</scope>
    <source>
        <strain evidence="1">BWB3-3</strain>
    </source>
</reference>
<organism evidence="1 2">
    <name type="scientific">Vagococcus allomyrinae</name>
    <dbReference type="NCBI Taxonomy" id="2794353"/>
    <lineage>
        <taxon>Bacteria</taxon>
        <taxon>Bacillati</taxon>
        <taxon>Bacillota</taxon>
        <taxon>Bacilli</taxon>
        <taxon>Lactobacillales</taxon>
        <taxon>Enterococcaceae</taxon>
        <taxon>Vagococcus</taxon>
    </lineage>
</organism>
<dbReference type="Proteomes" id="UP000674938">
    <property type="component" value="Unassembled WGS sequence"/>
</dbReference>
<keyword evidence="2" id="KW-1185">Reference proteome</keyword>
<gene>
    <name evidence="1" type="ORF">I6N95_19350</name>
</gene>
<dbReference type="PANTHER" id="PTHR28037:SF1">
    <property type="entry name" value="ALCOHOL O-ACETYLTRANSFERASE 1-RELATED"/>
    <property type="match status" value="1"/>
</dbReference>
<evidence type="ECO:0000313" key="2">
    <source>
        <dbReference type="Proteomes" id="UP000674938"/>
    </source>
</evidence>
<evidence type="ECO:0000313" key="1">
    <source>
        <dbReference type="EMBL" id="MBP1043179.1"/>
    </source>
</evidence>
<name>A0A940PE10_9ENTE</name>